<feature type="domain" description="Glucose-methanol-choline oxidoreductase N-terminal" evidence="6">
    <location>
        <begin position="87"/>
        <end position="110"/>
    </location>
</feature>
<evidence type="ECO:0000313" key="8">
    <source>
        <dbReference type="EMBL" id="MCP1337919.1"/>
    </source>
</evidence>
<comment type="caution">
    <text evidence="8">The sequence shown here is derived from an EMBL/GenBank/DDBJ whole genome shotgun (WGS) entry which is preliminary data.</text>
</comment>
<sequence>MADARAQGTWDYIVVGAGSAGCVLANRLTADGRTRVLLLEAGGENRHPLVSIPAGFYKLLTDARFNWRFATEPDPAVGGRSIAIPRGKGLGGSSAINGMIYVRGQPLDYDGWAQLGNRGWSWEDVEPVFRRMEDTRIPSADPAIRGRGGILPVQEVREKTPLMDAFVAAAEAAGYPRNPDYNSGDQEGFGYYQLTQSGNRRASAADVYLAPARGRENLTIHTDAFAQRVLLTGRKATGVRYRRGGEVVEAHAAREVILAAGALQSPQLLELSGIGDGDLLRGFGIEVVHHSPGVGANYRDHYATRASWRLRDVVTLNERSRGLRFLGEVARYYLQGRGILTHGAGIAFGFVRTRENLATPDVQFFLADASYADPATRDLHRQPGMTLAIQPLRSESVGSVHVRSPNPEDPPAIRPNFFTARSDQESLIEGMKIGRRIVEQVPLKRYLDLELTPGRDVRTDEQLLAYGRDTGQTIYHPVGTAKMGVDPMAVVDQRLRVQGIEGLRVVDASVMPTIVSGNTNGPVLMIAERASAMILEDARA</sequence>
<evidence type="ECO:0000259" key="6">
    <source>
        <dbReference type="PROSITE" id="PS00623"/>
    </source>
</evidence>
<proteinExistence type="inferred from homology"/>
<keyword evidence="9" id="KW-1185">Reference proteome</keyword>
<evidence type="ECO:0000259" key="7">
    <source>
        <dbReference type="PROSITE" id="PS00624"/>
    </source>
</evidence>
<dbReference type="InterPro" id="IPR036188">
    <property type="entry name" value="FAD/NAD-bd_sf"/>
</dbReference>
<organism evidence="8 9">
    <name type="scientific">Futiania mangrovi</name>
    <dbReference type="NCBI Taxonomy" id="2959716"/>
    <lineage>
        <taxon>Bacteria</taxon>
        <taxon>Pseudomonadati</taxon>
        <taxon>Pseudomonadota</taxon>
        <taxon>Alphaproteobacteria</taxon>
        <taxon>Futianiales</taxon>
        <taxon>Futianiaceae</taxon>
        <taxon>Futiania</taxon>
    </lineage>
</organism>
<evidence type="ECO:0000256" key="3">
    <source>
        <dbReference type="ARBA" id="ARBA00022630"/>
    </source>
</evidence>
<evidence type="ECO:0000256" key="5">
    <source>
        <dbReference type="RuleBase" id="RU003968"/>
    </source>
</evidence>
<dbReference type="Proteomes" id="UP001055804">
    <property type="component" value="Unassembled WGS sequence"/>
</dbReference>
<dbReference type="SUPFAM" id="SSF54373">
    <property type="entry name" value="FAD-linked reductases, C-terminal domain"/>
    <property type="match status" value="1"/>
</dbReference>
<evidence type="ECO:0000256" key="2">
    <source>
        <dbReference type="ARBA" id="ARBA00010790"/>
    </source>
</evidence>
<dbReference type="InterPro" id="IPR000172">
    <property type="entry name" value="GMC_OxRdtase_N"/>
</dbReference>
<evidence type="ECO:0000256" key="1">
    <source>
        <dbReference type="ARBA" id="ARBA00001974"/>
    </source>
</evidence>
<dbReference type="AlphaFoldDB" id="A0A9J6PML3"/>
<dbReference type="EMBL" id="JAMZFT010000004">
    <property type="protein sequence ID" value="MCP1337919.1"/>
    <property type="molecule type" value="Genomic_DNA"/>
</dbReference>
<dbReference type="PROSITE" id="PS00624">
    <property type="entry name" value="GMC_OXRED_2"/>
    <property type="match status" value="1"/>
</dbReference>
<dbReference type="GO" id="GO:0016614">
    <property type="term" value="F:oxidoreductase activity, acting on CH-OH group of donors"/>
    <property type="evidence" value="ECO:0007669"/>
    <property type="project" value="InterPro"/>
</dbReference>
<comment type="cofactor">
    <cofactor evidence="1">
        <name>FAD</name>
        <dbReference type="ChEBI" id="CHEBI:57692"/>
    </cofactor>
</comment>
<dbReference type="InterPro" id="IPR007867">
    <property type="entry name" value="GMC_OxRtase_C"/>
</dbReference>
<dbReference type="PANTHER" id="PTHR11552:SF147">
    <property type="entry name" value="CHOLINE DEHYDROGENASE, MITOCHONDRIAL"/>
    <property type="match status" value="1"/>
</dbReference>
<dbReference type="GO" id="GO:0050660">
    <property type="term" value="F:flavin adenine dinucleotide binding"/>
    <property type="evidence" value="ECO:0007669"/>
    <property type="project" value="InterPro"/>
</dbReference>
<dbReference type="RefSeq" id="WP_269333879.1">
    <property type="nucleotide sequence ID" value="NZ_JAMZFT010000004.1"/>
</dbReference>
<evidence type="ECO:0000256" key="4">
    <source>
        <dbReference type="ARBA" id="ARBA00022827"/>
    </source>
</evidence>
<dbReference type="SUPFAM" id="SSF51905">
    <property type="entry name" value="FAD/NAD(P)-binding domain"/>
    <property type="match status" value="1"/>
</dbReference>
<dbReference type="PIRSF" id="PIRSF000137">
    <property type="entry name" value="Alcohol_oxidase"/>
    <property type="match status" value="1"/>
</dbReference>
<reference evidence="8" key="1">
    <citation type="submission" date="2022-06" db="EMBL/GenBank/DDBJ databases">
        <title>Isolation and Genomics of Futiania mangrovii gen. nov., sp. nov., a Rare and Metabolically-versatile member in the Class Alphaproteobacteria.</title>
        <authorList>
            <person name="Liu L."/>
            <person name="Huang W.-C."/>
            <person name="Pan J."/>
            <person name="Li J."/>
            <person name="Huang Y."/>
            <person name="Du H."/>
            <person name="Liu Y."/>
            <person name="Li M."/>
        </authorList>
    </citation>
    <scope>NUCLEOTIDE SEQUENCE</scope>
    <source>
        <strain evidence="8">FT118</strain>
    </source>
</reference>
<dbReference type="PANTHER" id="PTHR11552">
    <property type="entry name" value="GLUCOSE-METHANOL-CHOLINE GMC OXIDOREDUCTASE"/>
    <property type="match status" value="1"/>
</dbReference>
<name>A0A9J6PML3_9PROT</name>
<protein>
    <submittedName>
        <fullName evidence="8">GMC family oxidoreductase N-terminal domain-containing protein</fullName>
    </submittedName>
</protein>
<dbReference type="Gene3D" id="3.50.50.60">
    <property type="entry name" value="FAD/NAD(P)-binding domain"/>
    <property type="match status" value="1"/>
</dbReference>
<dbReference type="Pfam" id="PF05199">
    <property type="entry name" value="GMC_oxred_C"/>
    <property type="match status" value="1"/>
</dbReference>
<evidence type="ECO:0000313" key="9">
    <source>
        <dbReference type="Proteomes" id="UP001055804"/>
    </source>
</evidence>
<feature type="domain" description="Glucose-methanol-choline oxidoreductase N-terminal" evidence="7">
    <location>
        <begin position="261"/>
        <end position="275"/>
    </location>
</feature>
<gene>
    <name evidence="8" type="ORF">NJQ99_15965</name>
</gene>
<dbReference type="Gene3D" id="3.30.560.10">
    <property type="entry name" value="Glucose Oxidase, domain 3"/>
    <property type="match status" value="1"/>
</dbReference>
<dbReference type="Pfam" id="PF00732">
    <property type="entry name" value="GMC_oxred_N"/>
    <property type="match status" value="1"/>
</dbReference>
<dbReference type="PROSITE" id="PS51257">
    <property type="entry name" value="PROKAR_LIPOPROTEIN"/>
    <property type="match status" value="1"/>
</dbReference>
<dbReference type="InterPro" id="IPR012132">
    <property type="entry name" value="GMC_OxRdtase"/>
</dbReference>
<accession>A0A9J6PML3</accession>
<comment type="similarity">
    <text evidence="2 5">Belongs to the GMC oxidoreductase family.</text>
</comment>
<keyword evidence="3 5" id="KW-0285">Flavoprotein</keyword>
<keyword evidence="4 5" id="KW-0274">FAD</keyword>
<dbReference type="PROSITE" id="PS00623">
    <property type="entry name" value="GMC_OXRED_1"/>
    <property type="match status" value="1"/>
</dbReference>